<dbReference type="InterPro" id="IPR041685">
    <property type="entry name" value="AAA_GajA/Old/RecF-like"/>
</dbReference>
<dbReference type="Proteomes" id="UP000262969">
    <property type="component" value="Unassembled WGS sequence"/>
</dbReference>
<dbReference type="AlphaFoldDB" id="A0A3D2X2V3"/>
<feature type="domain" description="Endonuclease GajA/Old nuclease/RecF-like AAA" evidence="1">
    <location>
        <begin position="1"/>
        <end position="345"/>
    </location>
</feature>
<evidence type="ECO:0000313" key="3">
    <source>
        <dbReference type="Proteomes" id="UP000262969"/>
    </source>
</evidence>
<protein>
    <submittedName>
        <fullName evidence="2">OLD family endonuclease</fullName>
    </submittedName>
</protein>
<dbReference type="Gene3D" id="3.40.50.300">
    <property type="entry name" value="P-loop containing nucleotide triphosphate hydrolases"/>
    <property type="match status" value="2"/>
</dbReference>
<keyword evidence="2" id="KW-0378">Hydrolase</keyword>
<evidence type="ECO:0000259" key="1">
    <source>
        <dbReference type="Pfam" id="PF13175"/>
    </source>
</evidence>
<keyword evidence="2" id="KW-0255">Endonuclease</keyword>
<dbReference type="PANTHER" id="PTHR43581:SF2">
    <property type="entry name" value="EXCINUCLEASE ATPASE SUBUNIT"/>
    <property type="match status" value="1"/>
</dbReference>
<dbReference type="Pfam" id="PF13175">
    <property type="entry name" value="AAA_15"/>
    <property type="match status" value="1"/>
</dbReference>
<keyword evidence="2" id="KW-0540">Nuclease</keyword>
<name>A0A3D2X2V3_9FIRM</name>
<dbReference type="InterPro" id="IPR027417">
    <property type="entry name" value="P-loop_NTPase"/>
</dbReference>
<evidence type="ECO:0000313" key="2">
    <source>
        <dbReference type="EMBL" id="HCL00963.1"/>
    </source>
</evidence>
<proteinExistence type="predicted"/>
<dbReference type="PANTHER" id="PTHR43581">
    <property type="entry name" value="ATP/GTP PHOSPHATASE"/>
    <property type="match status" value="1"/>
</dbReference>
<reference evidence="2 3" key="1">
    <citation type="journal article" date="2018" name="Nat. Biotechnol.">
        <title>A standardized bacterial taxonomy based on genome phylogeny substantially revises the tree of life.</title>
        <authorList>
            <person name="Parks D.H."/>
            <person name="Chuvochina M."/>
            <person name="Waite D.W."/>
            <person name="Rinke C."/>
            <person name="Skarshewski A."/>
            <person name="Chaumeil P.A."/>
            <person name="Hugenholtz P."/>
        </authorList>
    </citation>
    <scope>NUCLEOTIDE SEQUENCE [LARGE SCALE GENOMIC DNA]</scope>
    <source>
        <strain evidence="2">UBA11728</strain>
    </source>
</reference>
<dbReference type="EMBL" id="DPVV01000030">
    <property type="protein sequence ID" value="HCL00963.1"/>
    <property type="molecule type" value="Genomic_DNA"/>
</dbReference>
<accession>A0A3D2X2V3</accession>
<dbReference type="InterPro" id="IPR051396">
    <property type="entry name" value="Bact_Antivir_Def_Nuclease"/>
</dbReference>
<gene>
    <name evidence="2" type="ORF">DHW61_00820</name>
</gene>
<organism evidence="2 3">
    <name type="scientific">Lachnoclostridium phytofermentans</name>
    <dbReference type="NCBI Taxonomy" id="66219"/>
    <lineage>
        <taxon>Bacteria</taxon>
        <taxon>Bacillati</taxon>
        <taxon>Bacillota</taxon>
        <taxon>Clostridia</taxon>
        <taxon>Lachnospirales</taxon>
        <taxon>Lachnospiraceae</taxon>
    </lineage>
</organism>
<dbReference type="SUPFAM" id="SSF52540">
    <property type="entry name" value="P-loop containing nucleoside triphosphate hydrolases"/>
    <property type="match status" value="1"/>
</dbReference>
<sequence>MQIKEISIKNFKSIRKLQMTNIEKAFIIVGKNSTGKTVILDAILAVSGIYQIKPTDFNVSDGNIRIDITYEVTNEDIKSFHERGLISKYKRYDAWYSDFRKKVPSLQLLEEGNSYRLFVSFTASKGGVVRYGDGISKHNPHLIKILPKIHYIDHSRNIEGIQRDILLAQGQDAIVSLRDNVCMFDSAQNCVNCFQCMGIIEKKKPEELSILEAAKLLEYKLYHRNLDSFVEKINDCFRRNSERAQSIRYDMNFNIEEIFQMNTVVLNHERNTVGSLSTMSEGTKSIYILSLLEAYIAEQNSIPSIIMMEDPEAYLHPQLQKSASEILYRLSKKNQVIFSTHSPNLLFTFNSRQIKQVILDENYDTTVKEDTDIDEILNDLGYSANDLMNVSFVFIVEGKQDSSRLPLLLNKYYSEIFDENGLPKRVAIIATNSCTNIKTYANLKYINKLYLKDQFMMIRDGDGLNPKELKAQLCNYYRSRGREDINNLPRVRERNVLILKYYSFENYFLEPSIMSVIGVVKSQDAFYQILFEKYQEYLNRLSSVKHMIEKTGCEIKTIEDIKLNFEFIKIYVRGHNLFDIFYGRYKGDALTEILKRYIELAPRETFADILDAIDQFLFFESKVTRASVTEREENDNAKNK</sequence>
<comment type="caution">
    <text evidence="2">The sequence shown here is derived from an EMBL/GenBank/DDBJ whole genome shotgun (WGS) entry which is preliminary data.</text>
</comment>
<dbReference type="GO" id="GO:0004519">
    <property type="term" value="F:endonuclease activity"/>
    <property type="evidence" value="ECO:0007669"/>
    <property type="project" value="UniProtKB-KW"/>
</dbReference>